<evidence type="ECO:0000313" key="1">
    <source>
        <dbReference type="EMBL" id="CAG8835346.1"/>
    </source>
</evidence>
<evidence type="ECO:0000313" key="2">
    <source>
        <dbReference type="Proteomes" id="UP000789920"/>
    </source>
</evidence>
<feature type="non-terminal residue" evidence="1">
    <location>
        <position position="1"/>
    </location>
</feature>
<name>A0ACA9SDT9_9GLOM</name>
<sequence length="73" mass="8494">HIRYRSKNLILVGIIPVLKKPDTNQLQNYLQPMVNKLKQLWSSQLFKTSQYPIGSMFHCALIQIAYDIPTAHK</sequence>
<dbReference type="EMBL" id="CAJVQC010111633">
    <property type="protein sequence ID" value="CAG8835346.1"/>
    <property type="molecule type" value="Genomic_DNA"/>
</dbReference>
<proteinExistence type="predicted"/>
<feature type="non-terminal residue" evidence="1">
    <location>
        <position position="73"/>
    </location>
</feature>
<comment type="caution">
    <text evidence="1">The sequence shown here is derived from an EMBL/GenBank/DDBJ whole genome shotgun (WGS) entry which is preliminary data.</text>
</comment>
<dbReference type="Proteomes" id="UP000789920">
    <property type="component" value="Unassembled WGS sequence"/>
</dbReference>
<gene>
    <name evidence="1" type="ORF">RPERSI_LOCUS29518</name>
</gene>
<reference evidence="1" key="1">
    <citation type="submission" date="2021-06" db="EMBL/GenBank/DDBJ databases">
        <authorList>
            <person name="Kallberg Y."/>
            <person name="Tangrot J."/>
            <person name="Rosling A."/>
        </authorList>
    </citation>
    <scope>NUCLEOTIDE SEQUENCE</scope>
    <source>
        <strain evidence="1">MA461A</strain>
    </source>
</reference>
<accession>A0ACA9SDT9</accession>
<organism evidence="1 2">
    <name type="scientific">Racocetra persica</name>
    <dbReference type="NCBI Taxonomy" id="160502"/>
    <lineage>
        <taxon>Eukaryota</taxon>
        <taxon>Fungi</taxon>
        <taxon>Fungi incertae sedis</taxon>
        <taxon>Mucoromycota</taxon>
        <taxon>Glomeromycotina</taxon>
        <taxon>Glomeromycetes</taxon>
        <taxon>Diversisporales</taxon>
        <taxon>Gigasporaceae</taxon>
        <taxon>Racocetra</taxon>
    </lineage>
</organism>
<keyword evidence="2" id="KW-1185">Reference proteome</keyword>
<protein>
    <submittedName>
        <fullName evidence="1">1437_t:CDS:1</fullName>
    </submittedName>
</protein>